<evidence type="ECO:0000313" key="3">
    <source>
        <dbReference type="Proteomes" id="UP000683360"/>
    </source>
</evidence>
<dbReference type="Proteomes" id="UP000683360">
    <property type="component" value="Unassembled WGS sequence"/>
</dbReference>
<dbReference type="InterPro" id="IPR050174">
    <property type="entry name" value="Protocadherin/Cadherin-CA"/>
</dbReference>
<accession>A0A8S3R1M7</accession>
<keyword evidence="3" id="KW-1185">Reference proteome</keyword>
<protein>
    <recommendedName>
        <fullName evidence="4">Cadherin domain-containing protein</fullName>
    </recommendedName>
</protein>
<dbReference type="GO" id="GO:0005886">
    <property type="term" value="C:plasma membrane"/>
    <property type="evidence" value="ECO:0007669"/>
    <property type="project" value="TreeGrafter"/>
</dbReference>
<keyword evidence="1" id="KW-0325">Glycoprotein</keyword>
<gene>
    <name evidence="2" type="ORF">MEDL_17756</name>
</gene>
<comment type="caution">
    <text evidence="2">The sequence shown here is derived from an EMBL/GenBank/DDBJ whole genome shotgun (WGS) entry which is preliminary data.</text>
</comment>
<dbReference type="Gene3D" id="2.60.40.60">
    <property type="entry name" value="Cadherins"/>
    <property type="match status" value="1"/>
</dbReference>
<evidence type="ECO:0000313" key="2">
    <source>
        <dbReference type="EMBL" id="CAG2203238.1"/>
    </source>
</evidence>
<dbReference type="GO" id="GO:0005509">
    <property type="term" value="F:calcium ion binding"/>
    <property type="evidence" value="ECO:0007669"/>
    <property type="project" value="InterPro"/>
</dbReference>
<evidence type="ECO:0008006" key="4">
    <source>
        <dbReference type="Google" id="ProtNLM"/>
    </source>
</evidence>
<dbReference type="GO" id="GO:0007155">
    <property type="term" value="P:cell adhesion"/>
    <property type="evidence" value="ECO:0007669"/>
    <property type="project" value="TreeGrafter"/>
</dbReference>
<evidence type="ECO:0000256" key="1">
    <source>
        <dbReference type="ARBA" id="ARBA00023180"/>
    </source>
</evidence>
<dbReference type="AlphaFoldDB" id="A0A8S3R1M7"/>
<dbReference type="SUPFAM" id="SSF49313">
    <property type="entry name" value="Cadherin-like"/>
    <property type="match status" value="1"/>
</dbReference>
<dbReference type="OrthoDB" id="6104102at2759"/>
<dbReference type="EMBL" id="CAJPWZ010000917">
    <property type="protein sequence ID" value="CAG2203238.1"/>
    <property type="molecule type" value="Genomic_DNA"/>
</dbReference>
<proteinExistence type="predicted"/>
<dbReference type="InterPro" id="IPR015919">
    <property type="entry name" value="Cadherin-like_sf"/>
</dbReference>
<name>A0A8S3R1M7_MYTED</name>
<sequence length="349" mass="37809">MCMSDARDIYKRQLGQPIILLTDRQTNVIPIPDGSRIRALLDDYIGFYEYDGFIITYDDGDDYRTAKFDTDETTFDWGAATSGDNRDHAIHARVTPSQIPTFTNLDDTVAISNNAVAGTVLFTVAAIDSDIEDAGLLTIAHSASSGSAAAFFELDLNTLEVKIKSGVSLSPGDHSMTFTVTDPCARWSSGILTIRVENDPPVITSLATSSSTTISEDLSAETLLHTLDVTDTQPTTCKLLFTGVPFVIKRISGSTKFGIFLSTGASLDYDAQNAYVLDLSCTDTYDDTAGVYTVYLIRNEPPSINGLPRATDIQEDVVVETLHIFCDCPENTAVTCSVTAITPNQILYS</sequence>
<dbReference type="CDD" id="cd11304">
    <property type="entry name" value="Cadherin_repeat"/>
    <property type="match status" value="1"/>
</dbReference>
<organism evidence="2 3">
    <name type="scientific">Mytilus edulis</name>
    <name type="common">Blue mussel</name>
    <dbReference type="NCBI Taxonomy" id="6550"/>
    <lineage>
        <taxon>Eukaryota</taxon>
        <taxon>Metazoa</taxon>
        <taxon>Spiralia</taxon>
        <taxon>Lophotrochozoa</taxon>
        <taxon>Mollusca</taxon>
        <taxon>Bivalvia</taxon>
        <taxon>Autobranchia</taxon>
        <taxon>Pteriomorphia</taxon>
        <taxon>Mytilida</taxon>
        <taxon>Mytiloidea</taxon>
        <taxon>Mytilidae</taxon>
        <taxon>Mytilinae</taxon>
        <taxon>Mytilus</taxon>
    </lineage>
</organism>
<dbReference type="PANTHER" id="PTHR24028">
    <property type="entry name" value="CADHERIN-87A"/>
    <property type="match status" value="1"/>
</dbReference>
<dbReference type="PANTHER" id="PTHR24028:SF146">
    <property type="entry name" value="CADHERIN 96CB, ISOFORM D-RELATED"/>
    <property type="match status" value="1"/>
</dbReference>
<reference evidence="2" key="1">
    <citation type="submission" date="2021-03" db="EMBL/GenBank/DDBJ databases">
        <authorList>
            <person name="Bekaert M."/>
        </authorList>
    </citation>
    <scope>NUCLEOTIDE SEQUENCE</scope>
</reference>